<dbReference type="SUPFAM" id="SSF69000">
    <property type="entry name" value="FAD-dependent thiol oxidase"/>
    <property type="match status" value="1"/>
</dbReference>
<feature type="region of interest" description="Disordered" evidence="7">
    <location>
        <begin position="1"/>
        <end position="50"/>
    </location>
</feature>
<dbReference type="GO" id="GO:0050660">
    <property type="term" value="F:flavin adenine dinucleotide binding"/>
    <property type="evidence" value="ECO:0007669"/>
    <property type="project" value="TreeGrafter"/>
</dbReference>
<keyword evidence="2 6" id="KW-0285">Flavoprotein</keyword>
<evidence type="ECO:0000313" key="9">
    <source>
        <dbReference type="EMBL" id="KAF4655198.1"/>
    </source>
</evidence>
<dbReference type="PANTHER" id="PTHR12645">
    <property type="entry name" value="ALR/ERV"/>
    <property type="match status" value="1"/>
</dbReference>
<feature type="domain" description="ERV/ALR sulfhydryl oxidase" evidence="8">
    <location>
        <begin position="64"/>
        <end position="166"/>
    </location>
</feature>
<protein>
    <recommendedName>
        <fullName evidence="6">Sulfhydryl oxidase</fullName>
        <ecNumber evidence="6">1.8.3.2</ecNumber>
    </recommendedName>
</protein>
<accession>A0A7J6L7L9</accession>
<evidence type="ECO:0000256" key="1">
    <source>
        <dbReference type="ARBA" id="ARBA00001974"/>
    </source>
</evidence>
<dbReference type="AlphaFoldDB" id="A0A7J6L7L9"/>
<dbReference type="InterPro" id="IPR017905">
    <property type="entry name" value="ERV/ALR_sulphydryl_oxidase"/>
</dbReference>
<feature type="compositionally biased region" description="Low complexity" evidence="7">
    <location>
        <begin position="8"/>
        <end position="25"/>
    </location>
</feature>
<keyword evidence="3 6" id="KW-0274">FAD</keyword>
<evidence type="ECO:0000256" key="6">
    <source>
        <dbReference type="RuleBase" id="RU371123"/>
    </source>
</evidence>
<evidence type="ECO:0000256" key="2">
    <source>
        <dbReference type="ARBA" id="ARBA00022630"/>
    </source>
</evidence>
<dbReference type="GO" id="GO:0005739">
    <property type="term" value="C:mitochondrion"/>
    <property type="evidence" value="ECO:0007669"/>
    <property type="project" value="TreeGrafter"/>
</dbReference>
<dbReference type="PROSITE" id="PS51324">
    <property type="entry name" value="ERV_ALR"/>
    <property type="match status" value="1"/>
</dbReference>
<organism evidence="9 10">
    <name type="scientific">Perkinsus olseni</name>
    <name type="common">Perkinsus atlanticus</name>
    <dbReference type="NCBI Taxonomy" id="32597"/>
    <lineage>
        <taxon>Eukaryota</taxon>
        <taxon>Sar</taxon>
        <taxon>Alveolata</taxon>
        <taxon>Perkinsozoa</taxon>
        <taxon>Perkinsea</taxon>
        <taxon>Perkinsida</taxon>
        <taxon>Perkinsidae</taxon>
        <taxon>Perkinsus</taxon>
    </lineage>
</organism>
<dbReference type="Gene3D" id="1.20.120.310">
    <property type="entry name" value="ERV/ALR sulfhydryl oxidase domain"/>
    <property type="match status" value="1"/>
</dbReference>
<comment type="cofactor">
    <cofactor evidence="1 6">
        <name>FAD</name>
        <dbReference type="ChEBI" id="CHEBI:57692"/>
    </cofactor>
</comment>
<dbReference type="Pfam" id="PF04777">
    <property type="entry name" value="Evr1_Alr"/>
    <property type="match status" value="1"/>
</dbReference>
<dbReference type="OrthoDB" id="17199at2759"/>
<comment type="catalytic activity">
    <reaction evidence="6">
        <text>2 R'C(R)SH + O2 = R'C(R)S-S(R)CR' + H2O2</text>
        <dbReference type="Rhea" id="RHEA:17357"/>
        <dbReference type="ChEBI" id="CHEBI:15379"/>
        <dbReference type="ChEBI" id="CHEBI:16240"/>
        <dbReference type="ChEBI" id="CHEBI:16520"/>
        <dbReference type="ChEBI" id="CHEBI:17412"/>
        <dbReference type="EC" id="1.8.3.2"/>
    </reaction>
</comment>
<evidence type="ECO:0000259" key="8">
    <source>
        <dbReference type="PROSITE" id="PS51324"/>
    </source>
</evidence>
<comment type="caution">
    <text evidence="9">The sequence shown here is derived from an EMBL/GenBank/DDBJ whole genome shotgun (WGS) entry which is preliminary data.</text>
</comment>
<keyword evidence="4 6" id="KW-0560">Oxidoreductase</keyword>
<gene>
    <name evidence="9" type="ORF">FOZ61_007729</name>
</gene>
<reference evidence="9 10" key="1">
    <citation type="submission" date="2020-04" db="EMBL/GenBank/DDBJ databases">
        <title>Perkinsus olseni comparative genomics.</title>
        <authorList>
            <person name="Bogema D.R."/>
        </authorList>
    </citation>
    <scope>NUCLEOTIDE SEQUENCE [LARGE SCALE GENOMIC DNA]</scope>
    <source>
        <strain evidence="9">ATCC PRA-179</strain>
    </source>
</reference>
<evidence type="ECO:0000256" key="4">
    <source>
        <dbReference type="ARBA" id="ARBA00023002"/>
    </source>
</evidence>
<evidence type="ECO:0000256" key="3">
    <source>
        <dbReference type="ARBA" id="ARBA00022827"/>
    </source>
</evidence>
<dbReference type="PANTHER" id="PTHR12645:SF0">
    <property type="entry name" value="FAD-LINKED SULFHYDRYL OXIDASE ALR"/>
    <property type="match status" value="1"/>
</dbReference>
<dbReference type="Proteomes" id="UP000570595">
    <property type="component" value="Unassembled WGS sequence"/>
</dbReference>
<dbReference type="GO" id="GO:0016971">
    <property type="term" value="F:flavin-dependent sulfhydryl oxidase activity"/>
    <property type="evidence" value="ECO:0007669"/>
    <property type="project" value="InterPro"/>
</dbReference>
<name>A0A7J6L7L9_PEROL</name>
<sequence length="173" mass="19333">MGSFSSRPGSQDPSSAASSPPVDATPHQEKASPFRVDGGTEAKLGVDTLGRPGKEGGEIHFCEDTNDTTDICNAQWMMLYTAAAYAPDRLSSSQQKVYTDFFDGFIDRCEHPIVGGMIEDEIQRSRPRVASNKEMLIWLCTIENKCRQRLGMPMTQCRSSRLLQRWRYADGYL</sequence>
<evidence type="ECO:0000313" key="10">
    <source>
        <dbReference type="Proteomes" id="UP000570595"/>
    </source>
</evidence>
<evidence type="ECO:0000256" key="5">
    <source>
        <dbReference type="ARBA" id="ARBA00023157"/>
    </source>
</evidence>
<dbReference type="EC" id="1.8.3.2" evidence="6"/>
<dbReference type="InterPro" id="IPR036774">
    <property type="entry name" value="ERV/ALR_sulphydryl_oxid_sf"/>
</dbReference>
<evidence type="ECO:0000256" key="7">
    <source>
        <dbReference type="SAM" id="MobiDB-lite"/>
    </source>
</evidence>
<dbReference type="InterPro" id="IPR039799">
    <property type="entry name" value="ALR/ERV"/>
</dbReference>
<keyword evidence="5" id="KW-1015">Disulfide bond</keyword>
<dbReference type="EMBL" id="JABAHT010000480">
    <property type="protein sequence ID" value="KAF4655198.1"/>
    <property type="molecule type" value="Genomic_DNA"/>
</dbReference>
<proteinExistence type="predicted"/>